<organism evidence="1 2">
    <name type="scientific">Lactuca virosa</name>
    <dbReference type="NCBI Taxonomy" id="75947"/>
    <lineage>
        <taxon>Eukaryota</taxon>
        <taxon>Viridiplantae</taxon>
        <taxon>Streptophyta</taxon>
        <taxon>Embryophyta</taxon>
        <taxon>Tracheophyta</taxon>
        <taxon>Spermatophyta</taxon>
        <taxon>Magnoliopsida</taxon>
        <taxon>eudicotyledons</taxon>
        <taxon>Gunneridae</taxon>
        <taxon>Pentapetalae</taxon>
        <taxon>asterids</taxon>
        <taxon>campanulids</taxon>
        <taxon>Asterales</taxon>
        <taxon>Asteraceae</taxon>
        <taxon>Cichorioideae</taxon>
        <taxon>Cichorieae</taxon>
        <taxon>Lactucinae</taxon>
        <taxon>Lactuca</taxon>
    </lineage>
</organism>
<dbReference type="AlphaFoldDB" id="A0AAU9M3W9"/>
<reference evidence="1 2" key="1">
    <citation type="submission" date="2022-01" db="EMBL/GenBank/DDBJ databases">
        <authorList>
            <person name="Xiong W."/>
            <person name="Schranz E."/>
        </authorList>
    </citation>
    <scope>NUCLEOTIDE SEQUENCE [LARGE SCALE GENOMIC DNA]</scope>
</reference>
<dbReference type="Proteomes" id="UP001157418">
    <property type="component" value="Unassembled WGS sequence"/>
</dbReference>
<keyword evidence="2" id="KW-1185">Reference proteome</keyword>
<sequence>MKGFRASSDSIMMSYYFSLDKMLMLMFMLYNNTNKSCSRRCCKKIGSSLSSSGGGYAFDPAEVRHTFRATGERFACVVVSEYVANSFTHLLHEISGFRVVLDQELGLILKLRDMMIGWIHEGFQSFFRQLNDELLLLSGQNVNVNVNVNVVQQHQQELQQEMLQGDKVPVGVVLVISQPSVFIEREANARKIGSSLSSSGGGYAFDPAEVRHTFIATGESSFVSANVQVITCHPFPVDSSPVHQVANQ</sequence>
<accession>A0AAU9M3W9</accession>
<gene>
    <name evidence="1" type="ORF">LVIROSA_LOCUS8678</name>
</gene>
<comment type="caution">
    <text evidence="1">The sequence shown here is derived from an EMBL/GenBank/DDBJ whole genome shotgun (WGS) entry which is preliminary data.</text>
</comment>
<evidence type="ECO:0000313" key="1">
    <source>
        <dbReference type="EMBL" id="CAH1421267.1"/>
    </source>
</evidence>
<name>A0AAU9M3W9_9ASTR</name>
<proteinExistence type="predicted"/>
<dbReference type="EMBL" id="CAKMRJ010001112">
    <property type="protein sequence ID" value="CAH1421267.1"/>
    <property type="molecule type" value="Genomic_DNA"/>
</dbReference>
<evidence type="ECO:0000313" key="2">
    <source>
        <dbReference type="Proteomes" id="UP001157418"/>
    </source>
</evidence>
<protein>
    <submittedName>
        <fullName evidence="1">Uncharacterized protein</fullName>
    </submittedName>
</protein>